<dbReference type="Proteomes" id="UP000464378">
    <property type="component" value="Chromosome"/>
</dbReference>
<dbReference type="InterPro" id="IPR029062">
    <property type="entry name" value="Class_I_gatase-like"/>
</dbReference>
<organism evidence="11">
    <name type="scientific">Tuwongella immobilis</name>
    <dbReference type="NCBI Taxonomy" id="692036"/>
    <lineage>
        <taxon>Bacteria</taxon>
        <taxon>Pseudomonadati</taxon>
        <taxon>Planctomycetota</taxon>
        <taxon>Planctomycetia</taxon>
        <taxon>Gemmatales</taxon>
        <taxon>Gemmataceae</taxon>
        <taxon>Tuwongella</taxon>
    </lineage>
</organism>
<dbReference type="Gene3D" id="3.40.50.880">
    <property type="match status" value="1"/>
</dbReference>
<dbReference type="InterPro" id="IPR008271">
    <property type="entry name" value="Ser/Thr_kinase_AS"/>
</dbReference>
<feature type="domain" description="Protein kinase" evidence="10">
    <location>
        <begin position="106"/>
        <end position="378"/>
    </location>
</feature>
<feature type="compositionally biased region" description="Low complexity" evidence="8">
    <location>
        <begin position="410"/>
        <end position="419"/>
    </location>
</feature>
<dbReference type="EMBL" id="LR586016">
    <property type="protein sequence ID" value="VIP02251.1"/>
    <property type="molecule type" value="Genomic_DNA"/>
</dbReference>
<keyword evidence="4 7" id="KW-0547">Nucleotide-binding</keyword>
<dbReference type="InterPro" id="IPR041916">
    <property type="entry name" value="Anti_sigma_zinc_sf"/>
</dbReference>
<dbReference type="EMBL" id="LR593887">
    <property type="protein sequence ID" value="VTS00840.1"/>
    <property type="molecule type" value="Genomic_DNA"/>
</dbReference>
<dbReference type="AlphaFoldDB" id="A0A6C2YLQ8"/>
<proteinExistence type="predicted"/>
<protein>
    <recommendedName>
        <fullName evidence="1">non-specific serine/threonine protein kinase</fullName>
        <ecNumber evidence="1">2.7.11.1</ecNumber>
    </recommendedName>
</protein>
<dbReference type="EC" id="2.7.11.1" evidence="1"/>
<dbReference type="Pfam" id="PF01965">
    <property type="entry name" value="DJ-1_PfpI"/>
    <property type="match status" value="1"/>
</dbReference>
<dbReference type="RefSeq" id="WP_162657445.1">
    <property type="nucleotide sequence ID" value="NZ_LR593887.1"/>
</dbReference>
<dbReference type="FunFam" id="1.10.510.10:FF:000021">
    <property type="entry name" value="Serine/threonine protein kinase"/>
    <property type="match status" value="1"/>
</dbReference>
<keyword evidence="5 11" id="KW-0418">Kinase</keyword>
<keyword evidence="9" id="KW-1133">Transmembrane helix</keyword>
<keyword evidence="2 11" id="KW-0723">Serine/threonine-protein kinase</keyword>
<evidence type="ECO:0000256" key="8">
    <source>
        <dbReference type="SAM" id="MobiDB-lite"/>
    </source>
</evidence>
<dbReference type="InterPro" id="IPR002818">
    <property type="entry name" value="DJ-1/PfpI"/>
</dbReference>
<feature type="binding site" evidence="7">
    <location>
        <position position="135"/>
    </location>
    <ligand>
        <name>ATP</name>
        <dbReference type="ChEBI" id="CHEBI:30616"/>
    </ligand>
</feature>
<dbReference type="SMART" id="SM00220">
    <property type="entry name" value="S_TKc"/>
    <property type="match status" value="1"/>
</dbReference>
<dbReference type="InterPro" id="IPR000719">
    <property type="entry name" value="Prot_kinase_dom"/>
</dbReference>
<sequence>MANSPQPDVHPSAELLQAFACGRLSSAQMSVLEPHLSTCSICAERLATVGPDSFLRLAQAASQPTEAPDLGVTTLGEVSTPDVPRVRVVTVDGVEIPEALQDHPRYRILKMLGVGGMGMVYLAEHRLMERQVALKVIAPHLVVRSDAVDRFRQEVRAAARLTHPNIVTAHDAEQAGDLHFLVMEYVEGIDLARFVQRRGPLTAPQALNLIRQAAMGLQHAHERGMVHRDIKPQNLMVTRKGVLKILDFGLARFASEQLAPQGMPNVPEAMRGSITAASMVLGTPDYLAPEQARSSKVDIRADLYSLGCTLYFLLTGRVPFSGDTAIAKMFKHMEEDAPLVSSIRRDCPADVTQLVRRMMAKKPEQRFNTPAELVQTITQLQRNRLRAAGSPTNEEDVPEVLVLEADDAATATPTPTPAARPSGANRTTPVAEATEVLSPSKSQRSKEMRRRKQVEAKRRQQKWVIGIASFLVATVAGVFLSMMLLGPQGDPNSGGGPMNPQMMAQGGPGGPGDRGPGGPKIGPMGGPIGPPNGPNGQPMNGANGPGGPNDPSDGGFQGPLGGLVFNKLKNAYNDKMGRPRGPLGKFGPGRNPNRVLFVLPPTGVWYPDYEPVRRELEAAEYEVVVASTDVREAKPVPMGGGSPIPVDRSLVSAIDSRDFAAVFFCGYDVDLLLKQPEVRKNIDSLIDDMLRQGKPVTALCYGVRVLVELDKLDGMRVATTEEIAKKYPNRDIRWVYQSVALDGAFLTGDHQRSAEAFAQAFVRRLTKPK</sequence>
<keyword evidence="12" id="KW-1185">Reference proteome</keyword>
<dbReference type="CDD" id="cd14014">
    <property type="entry name" value="STKc_PknB_like"/>
    <property type="match status" value="1"/>
</dbReference>
<evidence type="ECO:0000313" key="12">
    <source>
        <dbReference type="Proteomes" id="UP000464378"/>
    </source>
</evidence>
<keyword evidence="6 7" id="KW-0067">ATP-binding</keyword>
<dbReference type="SUPFAM" id="SSF52317">
    <property type="entry name" value="Class I glutamine amidotransferase-like"/>
    <property type="match status" value="1"/>
</dbReference>
<evidence type="ECO:0000256" key="7">
    <source>
        <dbReference type="PROSITE-ProRule" id="PRU10141"/>
    </source>
</evidence>
<dbReference type="GO" id="GO:0004674">
    <property type="term" value="F:protein serine/threonine kinase activity"/>
    <property type="evidence" value="ECO:0007669"/>
    <property type="project" value="UniProtKB-KW"/>
</dbReference>
<dbReference type="PANTHER" id="PTHR43289:SF6">
    <property type="entry name" value="SERINE_THREONINE-PROTEIN KINASE NEKL-3"/>
    <property type="match status" value="1"/>
</dbReference>
<dbReference type="PANTHER" id="PTHR43289">
    <property type="entry name" value="MITOGEN-ACTIVATED PROTEIN KINASE KINASE KINASE 20-RELATED"/>
    <property type="match status" value="1"/>
</dbReference>
<feature type="region of interest" description="Disordered" evidence="8">
    <location>
        <begin position="410"/>
        <end position="460"/>
    </location>
</feature>
<evidence type="ECO:0000256" key="6">
    <source>
        <dbReference type="ARBA" id="ARBA00022840"/>
    </source>
</evidence>
<evidence type="ECO:0000313" key="11">
    <source>
        <dbReference type="EMBL" id="VIP02251.1"/>
    </source>
</evidence>
<dbReference type="Gene3D" id="1.10.510.10">
    <property type="entry name" value="Transferase(Phosphotransferase) domain 1"/>
    <property type="match status" value="1"/>
</dbReference>
<evidence type="ECO:0000256" key="9">
    <source>
        <dbReference type="SAM" id="Phobius"/>
    </source>
</evidence>
<keyword evidence="9" id="KW-0812">Transmembrane</keyword>
<name>A0A6C2YLQ8_9BACT</name>
<dbReference type="InParanoid" id="A0A6C2YLQ8"/>
<dbReference type="PROSITE" id="PS50011">
    <property type="entry name" value="PROTEIN_KINASE_DOM"/>
    <property type="match status" value="1"/>
</dbReference>
<dbReference type="SUPFAM" id="SSF56112">
    <property type="entry name" value="Protein kinase-like (PK-like)"/>
    <property type="match status" value="1"/>
</dbReference>
<reference evidence="11" key="1">
    <citation type="submission" date="2019-04" db="EMBL/GenBank/DDBJ databases">
        <authorList>
            <consortium name="Science for Life Laboratories"/>
        </authorList>
    </citation>
    <scope>NUCLEOTIDE SEQUENCE</scope>
    <source>
        <strain evidence="11">MBLW1</strain>
    </source>
</reference>
<accession>A0A6C2YLQ8</accession>
<dbReference type="InterPro" id="IPR011009">
    <property type="entry name" value="Kinase-like_dom_sf"/>
</dbReference>
<feature type="compositionally biased region" description="Gly residues" evidence="8">
    <location>
        <begin position="506"/>
        <end position="527"/>
    </location>
</feature>
<dbReference type="GO" id="GO:0005524">
    <property type="term" value="F:ATP binding"/>
    <property type="evidence" value="ECO:0007669"/>
    <property type="project" value="UniProtKB-UniRule"/>
</dbReference>
<dbReference type="Gene3D" id="1.10.10.1320">
    <property type="entry name" value="Anti-sigma factor, zinc-finger domain"/>
    <property type="match status" value="1"/>
</dbReference>
<gene>
    <name evidence="11" type="ORF">GMBLW1_17090</name>
</gene>
<dbReference type="InterPro" id="IPR017441">
    <property type="entry name" value="Protein_kinase_ATP_BS"/>
</dbReference>
<keyword evidence="3" id="KW-0808">Transferase</keyword>
<evidence type="ECO:0000256" key="3">
    <source>
        <dbReference type="ARBA" id="ARBA00022679"/>
    </source>
</evidence>
<dbReference type="KEGG" id="tim:GMBLW1_17090"/>
<dbReference type="Pfam" id="PF00069">
    <property type="entry name" value="Pkinase"/>
    <property type="match status" value="1"/>
</dbReference>
<evidence type="ECO:0000256" key="4">
    <source>
        <dbReference type="ARBA" id="ARBA00022741"/>
    </source>
</evidence>
<evidence type="ECO:0000256" key="2">
    <source>
        <dbReference type="ARBA" id="ARBA00022527"/>
    </source>
</evidence>
<evidence type="ECO:0000259" key="10">
    <source>
        <dbReference type="PROSITE" id="PS50011"/>
    </source>
</evidence>
<feature type="region of interest" description="Disordered" evidence="8">
    <location>
        <begin position="490"/>
        <end position="560"/>
    </location>
</feature>
<feature type="transmembrane region" description="Helical" evidence="9">
    <location>
        <begin position="463"/>
        <end position="485"/>
    </location>
</feature>
<dbReference type="Gene3D" id="3.30.200.20">
    <property type="entry name" value="Phosphorylase Kinase, domain 1"/>
    <property type="match status" value="1"/>
</dbReference>
<dbReference type="PROSITE" id="PS00107">
    <property type="entry name" value="PROTEIN_KINASE_ATP"/>
    <property type="match status" value="1"/>
</dbReference>
<dbReference type="PROSITE" id="PS00108">
    <property type="entry name" value="PROTEIN_KINASE_ST"/>
    <property type="match status" value="1"/>
</dbReference>
<evidence type="ECO:0000256" key="5">
    <source>
        <dbReference type="ARBA" id="ARBA00022777"/>
    </source>
</evidence>
<keyword evidence="9" id="KW-0472">Membrane</keyword>
<evidence type="ECO:0000256" key="1">
    <source>
        <dbReference type="ARBA" id="ARBA00012513"/>
    </source>
</evidence>